<reference evidence="4" key="1">
    <citation type="submission" date="2007-04" db="EMBL/GenBank/DDBJ databases">
        <title>Annotation of Pediculus humanus corporis strain USDA.</title>
        <authorList>
            <person name="Kirkness E."/>
            <person name="Hannick L."/>
            <person name="Hass B."/>
            <person name="Bruggner R."/>
            <person name="Lawson D."/>
            <person name="Bidwell S."/>
            <person name="Joardar V."/>
            <person name="Caler E."/>
            <person name="Walenz B."/>
            <person name="Inman J."/>
            <person name="Schobel S."/>
            <person name="Galinsky K."/>
            <person name="Amedeo P."/>
            <person name="Strausberg R."/>
        </authorList>
    </citation>
    <scope>NUCLEOTIDE SEQUENCE</scope>
    <source>
        <strain evidence="4">USDA</strain>
    </source>
</reference>
<dbReference type="NCBIfam" id="NF040713">
    <property type="entry name" value="ZapE"/>
    <property type="match status" value="1"/>
</dbReference>
<dbReference type="InterPro" id="IPR005654">
    <property type="entry name" value="ATPase_AFG1-like"/>
</dbReference>
<evidence type="ECO:0000313" key="4">
    <source>
        <dbReference type="EMBL" id="EEB10330.1"/>
    </source>
</evidence>
<dbReference type="RefSeq" id="XP_002423068.1">
    <property type="nucleotide sequence ID" value="XM_002423023.1"/>
</dbReference>
<dbReference type="EMBL" id="AAZO01000412">
    <property type="status" value="NOT_ANNOTATED_CDS"/>
    <property type="molecule type" value="Genomic_DNA"/>
</dbReference>
<evidence type="ECO:0000256" key="2">
    <source>
        <dbReference type="ARBA" id="ARBA00022741"/>
    </source>
</evidence>
<dbReference type="AlphaFoldDB" id="E0VAC4"/>
<dbReference type="CTD" id="8232303"/>
<dbReference type="KEGG" id="phu:Phum_PHUM034750"/>
<dbReference type="EMBL" id="DS235005">
    <property type="protein sequence ID" value="EEB10330.1"/>
    <property type="molecule type" value="Genomic_DNA"/>
</dbReference>
<keyword evidence="3" id="KW-0067">ATP-binding</keyword>
<name>E0VAC4_PEDHC</name>
<reference evidence="5" key="3">
    <citation type="submission" date="2021-02" db="UniProtKB">
        <authorList>
            <consortium name="EnsemblMetazoa"/>
        </authorList>
    </citation>
    <scope>IDENTIFICATION</scope>
    <source>
        <strain evidence="5">USDA</strain>
    </source>
</reference>
<dbReference type="FunFam" id="3.40.50.300:FF:003045">
    <property type="entry name" value="GD10885"/>
    <property type="match status" value="1"/>
</dbReference>
<evidence type="ECO:0000256" key="3">
    <source>
        <dbReference type="ARBA" id="ARBA00022840"/>
    </source>
</evidence>
<keyword evidence="6" id="KW-1185">Reference proteome</keyword>
<dbReference type="OMA" id="ARRFINM"/>
<dbReference type="eggNOG" id="KOG2383">
    <property type="taxonomic scope" value="Eukaryota"/>
</dbReference>
<reference evidence="4" key="2">
    <citation type="submission" date="2007-04" db="EMBL/GenBank/DDBJ databases">
        <title>The genome of the human body louse.</title>
        <authorList>
            <consortium name="The Human Body Louse Genome Consortium"/>
            <person name="Kirkness E."/>
            <person name="Walenz B."/>
            <person name="Hass B."/>
            <person name="Bruggner R."/>
            <person name="Strausberg R."/>
        </authorList>
    </citation>
    <scope>NUCLEOTIDE SEQUENCE</scope>
    <source>
        <strain evidence="4">USDA</strain>
    </source>
</reference>
<dbReference type="InParanoid" id="E0VAC4"/>
<proteinExistence type="inferred from homology"/>
<evidence type="ECO:0000256" key="1">
    <source>
        <dbReference type="ARBA" id="ARBA00010322"/>
    </source>
</evidence>
<dbReference type="HOGENOM" id="CLU_008681_3_0_1"/>
<dbReference type="PANTHER" id="PTHR12169">
    <property type="entry name" value="ATPASE N2B"/>
    <property type="match status" value="1"/>
</dbReference>
<dbReference type="InterPro" id="IPR027417">
    <property type="entry name" value="P-loop_NTPase"/>
</dbReference>
<dbReference type="GO" id="GO:0016887">
    <property type="term" value="F:ATP hydrolysis activity"/>
    <property type="evidence" value="ECO:0007669"/>
    <property type="project" value="InterPro"/>
</dbReference>
<dbReference type="VEuPathDB" id="VectorBase:PHUM034750"/>
<sequence>MAGPIYFTKTLYQKSKILNYYRHVHPTLQNWISSGPTQVFQEKIKSGVLNQDDYQLKVVKHLQFVYDDIVSYTPKSNLAKFFFKSQTPKGLYVYGSVGGGKTMLMDLFYETCETKFKRRAHFNEFMQDVHARIHLAKKNRKEIVGNNKKLKPWDPIAPVAQELSTEAWLLCFDEFQVTDIGDAMILKRLFTELFDRGVVMVATSNRSPDDLYKNGLQRANFVPFISILKSHCTVITLDSGIDYRTKEGGDAGRDKRYFVIGKTNADEEMNKIFKILCANENDTVKPRRLVIMGRVINLSQACGQVLDASFSELCDTALGPADYIYISQIFHTILIRNVPKMNLTYRNQARRFICLIDILYGNRNRVVISAEDKPQFLFSASETNLLSDDSHRILMDDLKISTGSVKLFAFERTVSRLSEMQTDSYWKQWDRKTTN</sequence>
<dbReference type="GeneID" id="8232303"/>
<evidence type="ECO:0000313" key="5">
    <source>
        <dbReference type="EnsemblMetazoa" id="PHUM034750-PA"/>
    </source>
</evidence>
<keyword evidence="2" id="KW-0547">Nucleotide-binding</keyword>
<dbReference type="Gene3D" id="3.40.50.300">
    <property type="entry name" value="P-loop containing nucleotide triphosphate hydrolases"/>
    <property type="match status" value="1"/>
</dbReference>
<organism>
    <name type="scientific">Pediculus humanus subsp. corporis</name>
    <name type="common">Body louse</name>
    <dbReference type="NCBI Taxonomy" id="121224"/>
    <lineage>
        <taxon>Eukaryota</taxon>
        <taxon>Metazoa</taxon>
        <taxon>Ecdysozoa</taxon>
        <taxon>Arthropoda</taxon>
        <taxon>Hexapoda</taxon>
        <taxon>Insecta</taxon>
        <taxon>Pterygota</taxon>
        <taxon>Neoptera</taxon>
        <taxon>Paraneoptera</taxon>
        <taxon>Psocodea</taxon>
        <taxon>Troctomorpha</taxon>
        <taxon>Phthiraptera</taxon>
        <taxon>Anoplura</taxon>
        <taxon>Pediculidae</taxon>
        <taxon>Pediculus</taxon>
    </lineage>
</organism>
<dbReference type="GO" id="GO:0005524">
    <property type="term" value="F:ATP binding"/>
    <property type="evidence" value="ECO:0007669"/>
    <property type="project" value="UniProtKB-KW"/>
</dbReference>
<dbReference type="Proteomes" id="UP000009046">
    <property type="component" value="Unassembled WGS sequence"/>
</dbReference>
<dbReference type="Pfam" id="PF03969">
    <property type="entry name" value="AFG1_ATPase"/>
    <property type="match status" value="1"/>
</dbReference>
<dbReference type="GO" id="GO:0005739">
    <property type="term" value="C:mitochondrion"/>
    <property type="evidence" value="ECO:0007669"/>
    <property type="project" value="TreeGrafter"/>
</dbReference>
<protein>
    <submittedName>
        <fullName evidence="4 5">ATPase n2b, putative</fullName>
    </submittedName>
</protein>
<gene>
    <name evidence="5" type="primary">8232303</name>
    <name evidence="4" type="ORF">Phum_PHUM034750</name>
</gene>
<evidence type="ECO:0000313" key="6">
    <source>
        <dbReference type="Proteomes" id="UP000009046"/>
    </source>
</evidence>
<accession>E0VAC4</accession>
<dbReference type="EnsemblMetazoa" id="PHUM034750-RA">
    <property type="protein sequence ID" value="PHUM034750-PA"/>
    <property type="gene ID" value="PHUM034750"/>
</dbReference>
<dbReference type="SUPFAM" id="SSF52540">
    <property type="entry name" value="P-loop containing nucleoside triphosphate hydrolases"/>
    <property type="match status" value="1"/>
</dbReference>
<dbReference type="OrthoDB" id="548867at2759"/>
<comment type="similarity">
    <text evidence="1">Belongs to the AFG1 ATPase family.</text>
</comment>
<dbReference type="PANTHER" id="PTHR12169:SF6">
    <property type="entry name" value="AFG1-LIKE ATPASE"/>
    <property type="match status" value="1"/>
</dbReference>
<dbReference type="STRING" id="121224.E0VAC4"/>
<dbReference type="FunCoup" id="E0VAC4">
    <property type="interactions" value="2031"/>
</dbReference>